<keyword evidence="2" id="KW-0479">Metal-binding</keyword>
<feature type="binding site" evidence="2">
    <location>
        <position position="136"/>
    </location>
    <ligand>
        <name>Mn(2+)</name>
        <dbReference type="ChEBI" id="CHEBI:29035"/>
        <label>2</label>
    </ligand>
</feature>
<dbReference type="GO" id="GO:0046872">
    <property type="term" value="F:metal ion binding"/>
    <property type="evidence" value="ECO:0007669"/>
    <property type="project" value="UniProtKB-KW"/>
</dbReference>
<keyword evidence="2" id="KW-0464">Manganese</keyword>
<evidence type="ECO:0000259" key="3">
    <source>
        <dbReference type="Pfam" id="PF07687"/>
    </source>
</evidence>
<dbReference type="InterPro" id="IPR011650">
    <property type="entry name" value="Peptidase_M20_dimer"/>
</dbReference>
<evidence type="ECO:0000256" key="1">
    <source>
        <dbReference type="ARBA" id="ARBA00022801"/>
    </source>
</evidence>
<dbReference type="Gene3D" id="3.40.630.10">
    <property type="entry name" value="Zn peptidases"/>
    <property type="match status" value="1"/>
</dbReference>
<feature type="binding site" evidence="2">
    <location>
        <position position="100"/>
    </location>
    <ligand>
        <name>Mn(2+)</name>
        <dbReference type="ChEBI" id="CHEBI:29035"/>
        <label>2</label>
    </ligand>
</feature>
<dbReference type="Proteomes" id="UP000260025">
    <property type="component" value="Unassembled WGS sequence"/>
</dbReference>
<dbReference type="GO" id="GO:0050118">
    <property type="term" value="F:N-acetyldiaminopimelate deacetylase activity"/>
    <property type="evidence" value="ECO:0007669"/>
    <property type="project" value="UniProtKB-ARBA"/>
</dbReference>
<gene>
    <name evidence="4" type="ORF">DXA38_08815</name>
</gene>
<feature type="binding site" evidence="2">
    <location>
        <position position="161"/>
    </location>
    <ligand>
        <name>Mn(2+)</name>
        <dbReference type="ChEBI" id="CHEBI:29035"/>
        <label>2</label>
    </ligand>
</feature>
<reference evidence="4 5" key="1">
    <citation type="submission" date="2018-08" db="EMBL/GenBank/DDBJ databases">
        <title>A genome reference for cultivated species of the human gut microbiota.</title>
        <authorList>
            <person name="Zou Y."/>
            <person name="Xue W."/>
            <person name="Luo G."/>
        </authorList>
    </citation>
    <scope>NUCLEOTIDE SEQUENCE [LARGE SCALE GENOMIC DNA]</scope>
    <source>
        <strain evidence="4 5">OF01-2LB</strain>
    </source>
</reference>
<dbReference type="InterPro" id="IPR017439">
    <property type="entry name" value="Amidohydrolase"/>
</dbReference>
<sequence>MEKSWISEINEQELISWRRELHQHPELSFHEQKTAAFVEEKLKSFSHIDVLHPSDTSVLGVLKGKENGKTILLRADMDALPMREESGLPFASKIEAAHTCGHDAHVAILLETAKVLSNHRDELKGTVKFIFQAAEEVAPGGALGVVKSGMIDDADAVIGLHVFPQLPTGSIHVVPKGAATCAADGFFLNIQGKGSHGSMPQNGIDPIIVGTQIIQELQTIISRCVTPGENAVISIGEFKAGEAPNIIADKAYMSASIRSIKEDTRQMIAEKVKQVIEHVCRVYGAEPDLNYIFSYPPVINDEAIAKLVMDSGAEVLGKDKVYPAAMSSGSEDFAYYRKIAPICWFQLGCGEEADGCGYINHHPKFRIQEEAFISGVKTELQAVKNFLK</sequence>
<dbReference type="SUPFAM" id="SSF55031">
    <property type="entry name" value="Bacterial exopeptidase dimerisation domain"/>
    <property type="match status" value="1"/>
</dbReference>
<dbReference type="Gene3D" id="3.30.70.360">
    <property type="match status" value="1"/>
</dbReference>
<dbReference type="RefSeq" id="WP_117442873.1">
    <property type="nucleotide sequence ID" value="NZ_JAJFEN010000058.1"/>
</dbReference>
<evidence type="ECO:0000313" key="4">
    <source>
        <dbReference type="EMBL" id="RGC16070.1"/>
    </source>
</evidence>
<dbReference type="EMBL" id="QVEV01000010">
    <property type="protein sequence ID" value="RGC16070.1"/>
    <property type="molecule type" value="Genomic_DNA"/>
</dbReference>
<proteinExistence type="predicted"/>
<dbReference type="InterPro" id="IPR002933">
    <property type="entry name" value="Peptidase_M20"/>
</dbReference>
<protein>
    <submittedName>
        <fullName evidence="4">Amidohydrolase</fullName>
    </submittedName>
</protein>
<dbReference type="AlphaFoldDB" id="A0A3E2VXL7"/>
<evidence type="ECO:0000256" key="2">
    <source>
        <dbReference type="PIRSR" id="PIRSR005962-1"/>
    </source>
</evidence>
<evidence type="ECO:0000313" key="5">
    <source>
        <dbReference type="Proteomes" id="UP000260025"/>
    </source>
</evidence>
<dbReference type="OrthoDB" id="9776731at2"/>
<dbReference type="Pfam" id="PF01546">
    <property type="entry name" value="Peptidase_M20"/>
    <property type="match status" value="1"/>
</dbReference>
<feature type="domain" description="Peptidase M20 dimerisation" evidence="3">
    <location>
        <begin position="185"/>
        <end position="281"/>
    </location>
</feature>
<dbReference type="PANTHER" id="PTHR11014:SF63">
    <property type="entry name" value="METALLOPEPTIDASE, PUTATIVE (AFU_ORTHOLOGUE AFUA_6G09600)-RELATED"/>
    <property type="match status" value="1"/>
</dbReference>
<dbReference type="PANTHER" id="PTHR11014">
    <property type="entry name" value="PEPTIDASE M20 FAMILY MEMBER"/>
    <property type="match status" value="1"/>
</dbReference>
<feature type="binding site" evidence="2">
    <location>
        <position position="361"/>
    </location>
    <ligand>
        <name>Mn(2+)</name>
        <dbReference type="ChEBI" id="CHEBI:29035"/>
        <label>2</label>
    </ligand>
</feature>
<dbReference type="PIRSF" id="PIRSF005962">
    <property type="entry name" value="Pept_M20D_amidohydro"/>
    <property type="match status" value="1"/>
</dbReference>
<dbReference type="Pfam" id="PF07687">
    <property type="entry name" value="M20_dimer"/>
    <property type="match status" value="1"/>
</dbReference>
<organism evidence="4 5">
    <name type="scientific">Clostridium innocuum</name>
    <dbReference type="NCBI Taxonomy" id="1522"/>
    <lineage>
        <taxon>Bacteria</taxon>
        <taxon>Bacillati</taxon>
        <taxon>Bacillota</taxon>
        <taxon>Clostridia</taxon>
        <taxon>Eubacteriales</taxon>
        <taxon>Clostridiaceae</taxon>
        <taxon>Clostridium</taxon>
    </lineage>
</organism>
<dbReference type="GO" id="GO:0019877">
    <property type="term" value="P:diaminopimelate biosynthetic process"/>
    <property type="evidence" value="ECO:0007669"/>
    <property type="project" value="UniProtKB-ARBA"/>
</dbReference>
<keyword evidence="1 4" id="KW-0378">Hydrolase</keyword>
<dbReference type="NCBIfam" id="TIGR01891">
    <property type="entry name" value="amidohydrolases"/>
    <property type="match status" value="1"/>
</dbReference>
<feature type="binding site" evidence="2">
    <location>
        <position position="102"/>
    </location>
    <ligand>
        <name>Mn(2+)</name>
        <dbReference type="ChEBI" id="CHEBI:29035"/>
        <label>2</label>
    </ligand>
</feature>
<name>A0A3E2VXL7_CLOIN</name>
<dbReference type="FunFam" id="3.30.70.360:FF:000001">
    <property type="entry name" value="N-acetyldiaminopimelate deacetylase"/>
    <property type="match status" value="1"/>
</dbReference>
<dbReference type="InterPro" id="IPR036264">
    <property type="entry name" value="Bact_exopeptidase_dim_dom"/>
</dbReference>
<comment type="cofactor">
    <cofactor evidence="2">
        <name>Mn(2+)</name>
        <dbReference type="ChEBI" id="CHEBI:29035"/>
    </cofactor>
    <text evidence="2">The Mn(2+) ion enhances activity.</text>
</comment>
<dbReference type="SUPFAM" id="SSF53187">
    <property type="entry name" value="Zn-dependent exopeptidases"/>
    <property type="match status" value="1"/>
</dbReference>
<comment type="caution">
    <text evidence="4">The sequence shown here is derived from an EMBL/GenBank/DDBJ whole genome shotgun (WGS) entry which is preliminary data.</text>
</comment>
<accession>A0A3E2VXL7</accession>